<dbReference type="SUPFAM" id="SSF51011">
    <property type="entry name" value="Glycosyl hydrolase domain"/>
    <property type="match status" value="1"/>
</dbReference>
<proteinExistence type="inferred from homology"/>
<dbReference type="Proteomes" id="UP000308713">
    <property type="component" value="Unassembled WGS sequence"/>
</dbReference>
<keyword evidence="3" id="KW-0326">Glycosidase</keyword>
<feature type="chain" id="PRO_5023108811" description="Glycosyl hydrolase family 39" evidence="5">
    <location>
        <begin position="20"/>
        <end position="660"/>
    </location>
</feature>
<evidence type="ECO:0008006" key="10">
    <source>
        <dbReference type="Google" id="ProtNLM"/>
    </source>
</evidence>
<protein>
    <recommendedName>
        <fullName evidence="10">Glycosyl hydrolase family 39</fullName>
    </recommendedName>
</protein>
<dbReference type="InterPro" id="IPR051923">
    <property type="entry name" value="Glycosyl_Hydrolase_39"/>
</dbReference>
<keyword evidence="2" id="KW-0378">Hydrolase</keyword>
<dbReference type="GO" id="GO:0005975">
    <property type="term" value="P:carbohydrate metabolic process"/>
    <property type="evidence" value="ECO:0007669"/>
    <property type="project" value="InterPro"/>
</dbReference>
<dbReference type="GO" id="GO:0004553">
    <property type="term" value="F:hydrolase activity, hydrolyzing O-glycosyl compounds"/>
    <property type="evidence" value="ECO:0007669"/>
    <property type="project" value="InterPro"/>
</dbReference>
<evidence type="ECO:0000256" key="2">
    <source>
        <dbReference type="ARBA" id="ARBA00022801"/>
    </source>
</evidence>
<comment type="caution">
    <text evidence="8">The sequence shown here is derived from an EMBL/GenBank/DDBJ whole genome shotgun (WGS) entry which is preliminary data.</text>
</comment>
<dbReference type="EMBL" id="VDCS01000003">
    <property type="protein sequence ID" value="TNJ46043.1"/>
    <property type="molecule type" value="Genomic_DNA"/>
</dbReference>
<dbReference type="InterPro" id="IPR013783">
    <property type="entry name" value="Ig-like_fold"/>
</dbReference>
<feature type="domain" description="Alpha-L-iduronidase C-terminal" evidence="7">
    <location>
        <begin position="585"/>
        <end position="656"/>
    </location>
</feature>
<dbReference type="AlphaFoldDB" id="A0A5C4SPY1"/>
<dbReference type="Pfam" id="PF01229">
    <property type="entry name" value="Glyco_hydro_39"/>
    <property type="match status" value="1"/>
</dbReference>
<dbReference type="InterPro" id="IPR000514">
    <property type="entry name" value="Glyco_hydro_39"/>
</dbReference>
<dbReference type="RefSeq" id="WP_139695057.1">
    <property type="nucleotide sequence ID" value="NZ_CP074074.1"/>
</dbReference>
<comment type="similarity">
    <text evidence="1">Belongs to the glycosyl hydrolase 39 family.</text>
</comment>
<dbReference type="PANTHER" id="PTHR12631:SF8">
    <property type="entry name" value="ALPHA-L-IDURONIDASE"/>
    <property type="match status" value="1"/>
</dbReference>
<keyword evidence="9" id="KW-1185">Reference proteome</keyword>
<organism evidence="8 9">
    <name type="scientific">Allotamlana fucoidanivorans</name>
    <dbReference type="NCBI Taxonomy" id="2583814"/>
    <lineage>
        <taxon>Bacteria</taxon>
        <taxon>Pseudomonadati</taxon>
        <taxon>Bacteroidota</taxon>
        <taxon>Flavobacteriia</taxon>
        <taxon>Flavobacteriales</taxon>
        <taxon>Flavobacteriaceae</taxon>
        <taxon>Allotamlana</taxon>
    </lineage>
</organism>
<dbReference type="PRINTS" id="PR00745">
    <property type="entry name" value="GLHYDRLASE39"/>
</dbReference>
<dbReference type="Pfam" id="PF21200">
    <property type="entry name" value="Glyco_hydro_39_C"/>
    <property type="match status" value="1"/>
</dbReference>
<evidence type="ECO:0000256" key="4">
    <source>
        <dbReference type="PIRSR" id="PIRSR600514-1"/>
    </source>
</evidence>
<dbReference type="InterPro" id="IPR017853">
    <property type="entry name" value="GH"/>
</dbReference>
<gene>
    <name evidence="8" type="ORF">FGF67_03340</name>
</gene>
<evidence type="ECO:0000256" key="5">
    <source>
        <dbReference type="SAM" id="SignalP"/>
    </source>
</evidence>
<keyword evidence="5" id="KW-0732">Signal</keyword>
<dbReference type="InterPro" id="IPR049166">
    <property type="entry name" value="GH39_cat"/>
</dbReference>
<evidence type="ECO:0000313" key="9">
    <source>
        <dbReference type="Proteomes" id="UP000308713"/>
    </source>
</evidence>
<dbReference type="Gene3D" id="2.60.40.1500">
    <property type="entry name" value="Glycosyl hydrolase domain, family 39"/>
    <property type="match status" value="1"/>
</dbReference>
<dbReference type="Gene3D" id="3.20.20.80">
    <property type="entry name" value="Glycosidases"/>
    <property type="match status" value="1"/>
</dbReference>
<sequence>MKKNIKLLLILSLVMFIYNCDKQPAQNSTKSIGQDFNLVKGKVDFSNSKQEFYHFWKSTGYSPGSVLMRKDMQQTMNYLRSVNNSGIVYSRPHYLLNLIGTKGLGTKNVVYDWTLLDKSLDVLVANNQKLIFELMGLFNGKLEEHQIRYDKEGTYKVDYEDYFNDFKNHNQLLAWKRLVKDLAVHLIERYGKEEVRSWYFETTNEPNIEHFWPYDTVSFSNYYDACSEGLKEADPQLRFGGPGTSEGGLGEMFNSILEHCDTGTNYFTGEKGVRLDFISVHVKQLPQDMVDKEKKVIDYIRENHPKFIDKPFVNDEADPLVGWSRDFYWRSGPWYASFVAQSVDLHQKILVEKNNVNYSILSNDNGFMGDWKHRTHFARFSNPFNENNFSLIKKPVFTVMSLLSRLGNQSLNVGYSTKKGNNLGVIPTIKGNDFIGVLIYNKPEVKINYNGEPRPWITDDEKKIIQKQGINLKLELVNLPFKSGKMVHYRLDENHGNPFEKWIEQGGPSFPTSDQIKNIKRFQEPAVYEPIVSFESNNRNLDLEVTMPPSSVSLILISGSHKNQINKVKKPTLKKYNSFQGETDIMIQWHDIENDDLLSYEISFAENDSDNFKIVSAGNLIDCAYVHTWKPETVKGRYKIRAIDIWGNVGLWSDETQINF</sequence>
<dbReference type="OrthoDB" id="9776971at2"/>
<name>A0A5C4SPY1_9FLAO</name>
<dbReference type="SUPFAM" id="SSF51445">
    <property type="entry name" value="(Trans)glycosidases"/>
    <property type="match status" value="1"/>
</dbReference>
<feature type="domain" description="Glycosyl hydrolases family 39 N-terminal catalytic" evidence="6">
    <location>
        <begin position="42"/>
        <end position="529"/>
    </location>
</feature>
<evidence type="ECO:0000256" key="3">
    <source>
        <dbReference type="ARBA" id="ARBA00023295"/>
    </source>
</evidence>
<reference evidence="8 9" key="1">
    <citation type="submission" date="2019-05" db="EMBL/GenBank/DDBJ databases">
        <title>Tamlana fucoidanivorans sp. nov., isolated from the surface of algae collected from Fujian province in China.</title>
        <authorList>
            <person name="Li J."/>
        </authorList>
    </citation>
    <scope>NUCLEOTIDE SEQUENCE [LARGE SCALE GENOMIC DNA]</scope>
    <source>
        <strain evidence="8 9">CW2-9</strain>
    </source>
</reference>
<feature type="signal peptide" evidence="5">
    <location>
        <begin position="1"/>
        <end position="19"/>
    </location>
</feature>
<dbReference type="Gene3D" id="2.60.40.10">
    <property type="entry name" value="Immunoglobulins"/>
    <property type="match status" value="1"/>
</dbReference>
<evidence type="ECO:0000313" key="8">
    <source>
        <dbReference type="EMBL" id="TNJ46043.1"/>
    </source>
</evidence>
<dbReference type="InterPro" id="IPR049167">
    <property type="entry name" value="GH39_C"/>
</dbReference>
<dbReference type="PANTHER" id="PTHR12631">
    <property type="entry name" value="ALPHA-L-IDURONIDASE"/>
    <property type="match status" value="1"/>
</dbReference>
<evidence type="ECO:0000259" key="6">
    <source>
        <dbReference type="Pfam" id="PF01229"/>
    </source>
</evidence>
<evidence type="ECO:0000256" key="1">
    <source>
        <dbReference type="ARBA" id="ARBA00008875"/>
    </source>
</evidence>
<feature type="active site" description="Proton donor" evidence="4">
    <location>
        <position position="205"/>
    </location>
</feature>
<evidence type="ECO:0000259" key="7">
    <source>
        <dbReference type="Pfam" id="PF21200"/>
    </source>
</evidence>
<accession>A0A5C4SPY1</accession>